<gene>
    <name evidence="2" type="ORF">R3P38DRAFT_3484724</name>
</gene>
<evidence type="ECO:0000256" key="1">
    <source>
        <dbReference type="SAM" id="MobiDB-lite"/>
    </source>
</evidence>
<keyword evidence="3" id="KW-1185">Reference proteome</keyword>
<organism evidence="2 3">
    <name type="scientific">Favolaschia claudopus</name>
    <dbReference type="NCBI Taxonomy" id="2862362"/>
    <lineage>
        <taxon>Eukaryota</taxon>
        <taxon>Fungi</taxon>
        <taxon>Dikarya</taxon>
        <taxon>Basidiomycota</taxon>
        <taxon>Agaricomycotina</taxon>
        <taxon>Agaricomycetes</taxon>
        <taxon>Agaricomycetidae</taxon>
        <taxon>Agaricales</taxon>
        <taxon>Marasmiineae</taxon>
        <taxon>Mycenaceae</taxon>
        <taxon>Favolaschia</taxon>
    </lineage>
</organism>
<accession>A0AAW0CB18</accession>
<protein>
    <submittedName>
        <fullName evidence="2">Uncharacterized protein</fullName>
    </submittedName>
</protein>
<reference evidence="2 3" key="1">
    <citation type="journal article" date="2024" name="J Genomics">
        <title>Draft genome sequencing and assembly of Favolaschia claudopus CIRM-BRFM 2984 isolated from oak limbs.</title>
        <authorList>
            <person name="Navarro D."/>
            <person name="Drula E."/>
            <person name="Chaduli D."/>
            <person name="Cazenave R."/>
            <person name="Ahrendt S."/>
            <person name="Wang J."/>
            <person name="Lipzen A."/>
            <person name="Daum C."/>
            <person name="Barry K."/>
            <person name="Grigoriev I.V."/>
            <person name="Favel A."/>
            <person name="Rosso M.N."/>
            <person name="Martin F."/>
        </authorList>
    </citation>
    <scope>NUCLEOTIDE SEQUENCE [LARGE SCALE GENOMIC DNA]</scope>
    <source>
        <strain evidence="2 3">CIRM-BRFM 2984</strain>
    </source>
</reference>
<proteinExistence type="predicted"/>
<dbReference type="EMBL" id="JAWWNJ010000019">
    <property type="protein sequence ID" value="KAK7036073.1"/>
    <property type="molecule type" value="Genomic_DNA"/>
</dbReference>
<sequence>MTCQSVSTRGCAMTVGENENGDEKGGNVVHGRKRHEKHQRRCRKLEVEREIEEKDPHLERRSQTRAVRWKWEEEGGWWWFGIKKDFKTMSRPKGAAETWLRRPSARLRASVGVLRAVPWRSCKPRCGRQVQSRERDCQCRRGGNPMRGTDGETEIALNDKRQSSQAYVHKLDGAQQSGDRSVAIHTGHSETGTMSIDAAVGLVERGVRIIGVVMRSGAGGVIDKREVSKGAFCHSTDRVDSRGVLRSKHRLLVGVNVNASDVGGGGRGEVIVSSRR</sequence>
<dbReference type="AlphaFoldDB" id="A0AAW0CB18"/>
<comment type="caution">
    <text evidence="2">The sequence shown here is derived from an EMBL/GenBank/DDBJ whole genome shotgun (WGS) entry which is preliminary data.</text>
</comment>
<feature type="region of interest" description="Disordered" evidence="1">
    <location>
        <begin position="1"/>
        <end position="36"/>
    </location>
</feature>
<dbReference type="Proteomes" id="UP001362999">
    <property type="component" value="Unassembled WGS sequence"/>
</dbReference>
<evidence type="ECO:0000313" key="2">
    <source>
        <dbReference type="EMBL" id="KAK7036073.1"/>
    </source>
</evidence>
<name>A0AAW0CB18_9AGAR</name>
<evidence type="ECO:0000313" key="3">
    <source>
        <dbReference type="Proteomes" id="UP001362999"/>
    </source>
</evidence>